<evidence type="ECO:0000313" key="3">
    <source>
        <dbReference type="Proteomes" id="UP000232587"/>
    </source>
</evidence>
<name>A0A2N0H5N8_9SPHN</name>
<dbReference type="Pfam" id="PF09356">
    <property type="entry name" value="Phage_BR0599"/>
    <property type="match status" value="1"/>
</dbReference>
<dbReference type="RefSeq" id="WP_100868051.1">
    <property type="nucleotide sequence ID" value="NZ_PHUF01000005.1"/>
</dbReference>
<evidence type="ECO:0000313" key="2">
    <source>
        <dbReference type="EMBL" id="PKB14232.1"/>
    </source>
</evidence>
<protein>
    <submittedName>
        <fullName evidence="2">Putative phage protein (TIGR02218 family)</fullName>
    </submittedName>
</protein>
<dbReference type="AlphaFoldDB" id="A0A2N0H5N8"/>
<accession>A0A2N0H5N8</accession>
<comment type="caution">
    <text evidence="2">The sequence shown here is derived from an EMBL/GenBank/DDBJ whole genome shotgun (WGS) entry which is preliminary data.</text>
</comment>
<keyword evidence="3" id="KW-1185">Reference proteome</keyword>
<dbReference type="EMBL" id="PHUF01000005">
    <property type="protein sequence ID" value="PKB14232.1"/>
    <property type="molecule type" value="Genomic_DNA"/>
</dbReference>
<organism evidence="2 3">
    <name type="scientific">Novosphingobium kunmingense</name>
    <dbReference type="NCBI Taxonomy" id="1211806"/>
    <lineage>
        <taxon>Bacteria</taxon>
        <taxon>Pseudomonadati</taxon>
        <taxon>Pseudomonadota</taxon>
        <taxon>Alphaproteobacteria</taxon>
        <taxon>Sphingomonadales</taxon>
        <taxon>Sphingomonadaceae</taxon>
        <taxon>Novosphingobium</taxon>
    </lineage>
</organism>
<proteinExistence type="predicted"/>
<dbReference type="NCBIfam" id="TIGR02218">
    <property type="entry name" value="phg_TIGR02218"/>
    <property type="match status" value="1"/>
</dbReference>
<dbReference type="Pfam" id="PF09931">
    <property type="entry name" value="Phage_phiJL001_Gp84_N"/>
    <property type="match status" value="1"/>
</dbReference>
<gene>
    <name evidence="2" type="ORF">B0I00_2864</name>
</gene>
<feature type="domain" description="Bacteriophage phiJL001 Gp84 C-terminal" evidence="1">
    <location>
        <begin position="188"/>
        <end position="263"/>
    </location>
</feature>
<dbReference type="Proteomes" id="UP000232587">
    <property type="component" value="Unassembled WGS sequence"/>
</dbReference>
<dbReference type="OrthoDB" id="1633386at2"/>
<dbReference type="InterPro" id="IPR018964">
    <property type="entry name" value="Phage_phiJL001_Gp84_C"/>
</dbReference>
<reference evidence="2 3" key="1">
    <citation type="submission" date="2017-11" db="EMBL/GenBank/DDBJ databases">
        <title>Genomic Encyclopedia of Type Strains, Phase III (KMG-III): the genomes of soil and plant-associated and newly described type strains.</title>
        <authorList>
            <person name="Whitman W."/>
        </authorList>
    </citation>
    <scope>NUCLEOTIDE SEQUENCE [LARGE SCALE GENOMIC DNA]</scope>
    <source>
        <strain evidence="2 3">CGMCC 1.12274</strain>
    </source>
</reference>
<evidence type="ECO:0000259" key="1">
    <source>
        <dbReference type="Pfam" id="PF09356"/>
    </source>
</evidence>
<sequence length="273" mass="29127">MSRTWFSQPLECVATFWRVARRDGVTLGFTTHDADLWFDGMLHRSAPGMVPSAIRRSADFEPDSAEVQGALSHDSIDASDLALGRYDGAAVQIGVVDWETRERLVLYRGTIGTVAEEAGAFTASLQSRKAELWRDPVPRTSPSCRAEFCGPGCSLSPARFSRAARVEAFDTTANAVQLAGQVVGADHAGGSLRWLDGPLAGTRARIVAAGAGGLVLDAPVDHAIARGTAVLLREGCDRTLETCAGRFANAVNFQGEPFLPGNDLVTRYPVPAQ</sequence>
<dbReference type="InterPro" id="IPR011928">
    <property type="entry name" value="Phage_phiJL001_Gp84"/>
</dbReference>